<dbReference type="Pfam" id="PF00691">
    <property type="entry name" value="OmpA"/>
    <property type="match status" value="1"/>
</dbReference>
<dbReference type="RefSeq" id="WP_267979845.1">
    <property type="nucleotide sequence ID" value="NZ_JAPQKF010000001.1"/>
</dbReference>
<dbReference type="InterPro" id="IPR036737">
    <property type="entry name" value="OmpA-like_sf"/>
</dbReference>
<dbReference type="InterPro" id="IPR006665">
    <property type="entry name" value="OmpA-like"/>
</dbReference>
<keyword evidence="3" id="KW-0998">Cell outer membrane</keyword>
<organism evidence="7 8">
    <name type="scientific">Acinetobacter thutiue</name>
    <dbReference type="NCBI Taxonomy" id="2998078"/>
    <lineage>
        <taxon>Bacteria</taxon>
        <taxon>Pseudomonadati</taxon>
        <taxon>Pseudomonadota</taxon>
        <taxon>Gammaproteobacteria</taxon>
        <taxon>Moraxellales</taxon>
        <taxon>Moraxellaceae</taxon>
        <taxon>Acinetobacter</taxon>
    </lineage>
</organism>
<comment type="caution">
    <text evidence="7">The sequence shown here is derived from an EMBL/GenBank/DDBJ whole genome shotgun (WGS) entry which is preliminary data.</text>
</comment>
<feature type="domain" description="OmpA-like" evidence="6">
    <location>
        <begin position="357"/>
        <end position="472"/>
    </location>
</feature>
<dbReference type="Gene3D" id="3.30.1330.60">
    <property type="entry name" value="OmpA-like domain"/>
    <property type="match status" value="1"/>
</dbReference>
<feature type="transmembrane region" description="Helical" evidence="5">
    <location>
        <begin position="167"/>
        <end position="185"/>
    </location>
</feature>
<dbReference type="InterPro" id="IPR006664">
    <property type="entry name" value="OMP_bac"/>
</dbReference>
<dbReference type="SUPFAM" id="SSF103088">
    <property type="entry name" value="OmpA-like"/>
    <property type="match status" value="1"/>
</dbReference>
<proteinExistence type="predicted"/>
<dbReference type="PROSITE" id="PS51123">
    <property type="entry name" value="OMPA_2"/>
    <property type="match status" value="1"/>
</dbReference>
<comment type="subcellular location">
    <subcellularLocation>
        <location evidence="1">Cell outer membrane</location>
    </subcellularLocation>
</comment>
<evidence type="ECO:0000259" key="6">
    <source>
        <dbReference type="PROSITE" id="PS51123"/>
    </source>
</evidence>
<feature type="transmembrane region" description="Helical" evidence="5">
    <location>
        <begin position="129"/>
        <end position="147"/>
    </location>
</feature>
<dbReference type="PRINTS" id="PR01023">
    <property type="entry name" value="NAFLGMOTY"/>
</dbReference>
<reference evidence="7" key="1">
    <citation type="submission" date="2023-06" db="EMBL/GenBank/DDBJ databases">
        <title>Two novel species of Acinetobacter isolated from motorbike repairing workshop in Vietnam.</title>
        <authorList>
            <person name="Le N.T.T."/>
        </authorList>
    </citation>
    <scope>NUCLEOTIDE SEQUENCE</scope>
    <source>
        <strain evidence="7">VNH17</strain>
    </source>
</reference>
<gene>
    <name evidence="7" type="ORF">QTA56_05125</name>
</gene>
<evidence type="ECO:0000256" key="5">
    <source>
        <dbReference type="SAM" id="Phobius"/>
    </source>
</evidence>
<dbReference type="Proteomes" id="UP001168524">
    <property type="component" value="Unassembled WGS sequence"/>
</dbReference>
<evidence type="ECO:0000256" key="4">
    <source>
        <dbReference type="PROSITE-ProRule" id="PRU00473"/>
    </source>
</evidence>
<keyword evidence="5" id="KW-0812">Transmembrane</keyword>
<dbReference type="PRINTS" id="PR01021">
    <property type="entry name" value="OMPADOMAIN"/>
</dbReference>
<evidence type="ECO:0000313" key="7">
    <source>
        <dbReference type="EMBL" id="MDN0013625.1"/>
    </source>
</evidence>
<dbReference type="EMBL" id="JAUDZE010000001">
    <property type="protein sequence ID" value="MDN0013625.1"/>
    <property type="molecule type" value="Genomic_DNA"/>
</dbReference>
<dbReference type="PANTHER" id="PTHR30329:SF21">
    <property type="entry name" value="LIPOPROTEIN YIAD-RELATED"/>
    <property type="match status" value="1"/>
</dbReference>
<dbReference type="CDD" id="cd07185">
    <property type="entry name" value="OmpA_C-like"/>
    <property type="match status" value="1"/>
</dbReference>
<sequence>MSINPIELLKQKVTPVFLNDQDGLTSQKNALLSRFYPIFLSILMAKPELIQKLKDSISPSLAVLFGQDEQLKDTFLSKLTDGQLSNIEAEQTLTQAIPKSMAALTSEAGNDTQSILHYLQHHADSIRSLLPVWAVGLLAPLGLISSSSATTSNLANSPVNGAGKSRVWLPIVALIILALLVAWLWKSCQQQQVAVPIDNRSDSSASEVAANVTPATFSLRTDDKGDVSQCHAGIGDQGLFAAMQAKVKEVFSSAQDCTLDTATNYAASFTDQAGLAGVLGLLKGVPNVSLDWVGDKLTLKGGDSAKLNELAGQIKALVPNTEVVVETEDNTAQTVTNSLNAAQDALANIDSNQVDINAVIKALNLQIINFATASHQIPEENKAILDKAATLMKNVKDAKLTVAGYTDSTGNATSNKALSLKRAQAVVDYLVSQGVDAAQLSAVGHGADHPVADNATEEGRFKNRRIEFSVTS</sequence>
<keyword evidence="5" id="KW-1133">Transmembrane helix</keyword>
<dbReference type="PANTHER" id="PTHR30329">
    <property type="entry name" value="STATOR ELEMENT OF FLAGELLAR MOTOR COMPLEX"/>
    <property type="match status" value="1"/>
</dbReference>
<evidence type="ECO:0000313" key="8">
    <source>
        <dbReference type="Proteomes" id="UP001168524"/>
    </source>
</evidence>
<accession>A0ABT7WLV0</accession>
<keyword evidence="2 4" id="KW-0472">Membrane</keyword>
<name>A0ABT7WLV0_9GAMM</name>
<evidence type="ECO:0000256" key="1">
    <source>
        <dbReference type="ARBA" id="ARBA00004442"/>
    </source>
</evidence>
<keyword evidence="8" id="KW-1185">Reference proteome</keyword>
<evidence type="ECO:0000256" key="2">
    <source>
        <dbReference type="ARBA" id="ARBA00023136"/>
    </source>
</evidence>
<protein>
    <submittedName>
        <fullName evidence="7">OmpA family protein</fullName>
    </submittedName>
</protein>
<evidence type="ECO:0000256" key="3">
    <source>
        <dbReference type="ARBA" id="ARBA00023237"/>
    </source>
</evidence>
<dbReference type="InterPro" id="IPR050330">
    <property type="entry name" value="Bact_OuterMem_StrucFunc"/>
</dbReference>